<sequence length="189" mass="21456">MKIDFKVGMVSLAGISGTFPRGHGNYFTVNYEGNDAIVINMSHEDFCDAQSKGLTKGGLECYVLGHNSKYAIYVLDERIPEKARSCWHTYFMEGEHVANALRYVYNIEGYDCIIKTNPELARKIARQTSYDYDSKPGYQIPTITCGCCKKKHVLKPVEYTRPDSILYKVEINQDSGVFYAPEILDDITH</sequence>
<keyword evidence="2" id="KW-1185">Reference proteome</keyword>
<evidence type="ECO:0000313" key="2">
    <source>
        <dbReference type="Proteomes" id="UP000832072"/>
    </source>
</evidence>
<reference evidence="1 2" key="1">
    <citation type="submission" date="2022-02" db="EMBL/GenBank/DDBJ databases">
        <authorList>
            <person name="Tian F."/>
            <person name="Li J."/>
            <person name="Li F."/>
            <person name="Tong Y."/>
        </authorList>
    </citation>
    <scope>NUCLEOTIDE SEQUENCE [LARGE SCALE GENOMIC DNA]</scope>
</reference>
<organism evidence="1 2">
    <name type="scientific">Cronobacter phage LPCS28</name>
    <dbReference type="NCBI Taxonomy" id="2924885"/>
    <lineage>
        <taxon>Viruses</taxon>
        <taxon>Duplodnaviria</taxon>
        <taxon>Heunggongvirae</taxon>
        <taxon>Uroviricota</taxon>
        <taxon>Caudoviricetes</taxon>
        <taxon>Pantevenvirales</taxon>
        <taxon>Straboviridae</taxon>
        <taxon>Nanhuvirus</taxon>
        <taxon>Nanhuvirus LPCS28</taxon>
    </lineage>
</organism>
<evidence type="ECO:0000313" key="1">
    <source>
        <dbReference type="EMBL" id="UNY47110.1"/>
    </source>
</evidence>
<proteinExistence type="predicted"/>
<dbReference type="EMBL" id="OM638103">
    <property type="protein sequence ID" value="UNY47110.1"/>
    <property type="molecule type" value="Genomic_DNA"/>
</dbReference>
<protein>
    <submittedName>
        <fullName evidence="1">Uncharacterized protein</fullName>
    </submittedName>
</protein>
<name>A0AAE9G4X3_9CAUD</name>
<dbReference type="Proteomes" id="UP000832072">
    <property type="component" value="Segment"/>
</dbReference>
<accession>A0AAE9G4X3</accession>
<gene>
    <name evidence="1" type="ORF">EHEKIMEA_00228</name>
</gene>